<dbReference type="Gene3D" id="1.25.40.10">
    <property type="entry name" value="Tetratricopeptide repeat domain"/>
    <property type="match status" value="5"/>
</dbReference>
<dbReference type="PROSITE" id="PS50005">
    <property type="entry name" value="TPR"/>
    <property type="match status" value="1"/>
</dbReference>
<reference evidence="1" key="1">
    <citation type="submission" date="2018-06" db="EMBL/GenBank/DDBJ databases">
        <authorList>
            <person name="Zhirakovskaya E."/>
        </authorList>
    </citation>
    <scope>NUCLEOTIDE SEQUENCE</scope>
</reference>
<evidence type="ECO:0000313" key="1">
    <source>
        <dbReference type="EMBL" id="VAW96846.1"/>
    </source>
</evidence>
<name>A0A3B1AVM2_9ZZZZ</name>
<dbReference type="InterPro" id="IPR019734">
    <property type="entry name" value="TPR_rpt"/>
</dbReference>
<dbReference type="SUPFAM" id="SSF48452">
    <property type="entry name" value="TPR-like"/>
    <property type="match status" value="2"/>
</dbReference>
<organism evidence="1">
    <name type="scientific">hydrothermal vent metagenome</name>
    <dbReference type="NCBI Taxonomy" id="652676"/>
    <lineage>
        <taxon>unclassified sequences</taxon>
        <taxon>metagenomes</taxon>
        <taxon>ecological metagenomes</taxon>
    </lineage>
</organism>
<dbReference type="InterPro" id="IPR011990">
    <property type="entry name" value="TPR-like_helical_dom_sf"/>
</dbReference>
<dbReference type="Pfam" id="PF13174">
    <property type="entry name" value="TPR_6"/>
    <property type="match status" value="1"/>
</dbReference>
<sequence>MLTACGSSKQAATLDSLEDKEVVFTEIEPSKRKMNRKKVIDTYENVIAGKYGTNEKIYQDSLRRLADLKLEAGVTKNSSQNPRVQSQSKVDLISAIRQYNTYLEKYPDKESNNEIYYQLAKAYELLGELENALDTLNILIEKYPNDPRWQEINFRRGETMFILRDYSNAEQAYKKIVESNRDSIYYQRSLYKYSWSLFKQNKHKETLSAFFKLLDEKILGTTTVTNVKTTKAQKKITKVPLKSKSEQELIKDTMRAVSLTFTYLDGPKSVSSYFKNNGKRIYEPQIYISLGDLYNEKNRIIDSANTYLEFITHNQQHDLAPDFHNRAILAYSSGGFSSLILPTKETFVENYGVNSTFWNSHPNAQVSLQPQLKKHISDLSSHFYSVAKKSRKLADFNKAAHWYREYIRSFPDDKKTALNNFLLAEVLFDSTQYQIASVEYEKTAYQYPTHRKSSTAAYAAILSYEKLIPTLPTSEKSLWIQKSIDSALRFSAKYPRNKNIPAVLIKTTEKLFTLKDYTRAATTAETLLKRPGKKSQQVLKSAWTIMAHAKFELGSYKAGNYREAEIAYRKSIKYYDKKDKKRPEILKRLTASIYKQGEELRKSGDHEKAALQFLRVRKSVPNSKIVATAEYDAAAEYITLGLWKKAGVILERFRKTQSKKHKLQFGVTEKLALVYTESGQHVKAAGELEVLALNTKDKTESQRILWQVALIYKKAKLPKRTIRAYTQFIKLFPSKQPESMEARLELVNIYKKNKNRKKQWFWLKDIISSDKRYPNARTEESKNIVAQALLTMAEPKHVAYNKVKLTMPLKKSLRKKKKLMKKAIAAYTVAINYQVATVTTSATYRIAEIYRDFATSLLKSQRPKKLNEEQLEEYELLLEEQAFPLEEKAIEIHSSNLSRIKEGIYNKWVKSSLKQLSLLLPARYAKPELIEQYTNAVH</sequence>
<proteinExistence type="predicted"/>
<protein>
    <submittedName>
        <fullName evidence="1">TPR domain protein, putative component of TonB system</fullName>
    </submittedName>
</protein>
<dbReference type="AlphaFoldDB" id="A0A3B1AVM2"/>
<dbReference type="EMBL" id="UOFS01000030">
    <property type="protein sequence ID" value="VAW96846.1"/>
    <property type="molecule type" value="Genomic_DNA"/>
</dbReference>
<dbReference type="SMART" id="SM00028">
    <property type="entry name" value="TPR"/>
    <property type="match status" value="6"/>
</dbReference>
<gene>
    <name evidence="1" type="ORF">MNBD_GAMMA22-1231</name>
</gene>
<accession>A0A3B1AVM2</accession>